<evidence type="ECO:0000256" key="4">
    <source>
        <dbReference type="ARBA" id="ARBA00022989"/>
    </source>
</evidence>
<keyword evidence="3 6" id="KW-0812">Transmembrane</keyword>
<dbReference type="Gene3D" id="3.30.700.10">
    <property type="entry name" value="Glycoprotein, Type 4 Pilin"/>
    <property type="match status" value="1"/>
</dbReference>
<keyword evidence="5 6" id="KW-0472">Membrane</keyword>
<evidence type="ECO:0000256" key="2">
    <source>
        <dbReference type="ARBA" id="ARBA00022481"/>
    </source>
</evidence>
<keyword evidence="2" id="KW-0488">Methylation</keyword>
<evidence type="ECO:0000313" key="8">
    <source>
        <dbReference type="Proteomes" id="UP000233517"/>
    </source>
</evidence>
<evidence type="ECO:0000256" key="6">
    <source>
        <dbReference type="SAM" id="Phobius"/>
    </source>
</evidence>
<dbReference type="Proteomes" id="UP000233517">
    <property type="component" value="Unassembled WGS sequence"/>
</dbReference>
<evidence type="ECO:0000313" key="7">
    <source>
        <dbReference type="EMBL" id="PKM91705.1"/>
    </source>
</evidence>
<dbReference type="Pfam" id="PF07963">
    <property type="entry name" value="N_methyl"/>
    <property type="match status" value="1"/>
</dbReference>
<feature type="transmembrane region" description="Helical" evidence="6">
    <location>
        <begin position="7"/>
        <end position="31"/>
    </location>
</feature>
<accession>A0A2N2EAF7</accession>
<organism evidence="7 8">
    <name type="scientific">Candidatus Falkowbacteria bacterium HGW-Falkowbacteria-1</name>
    <dbReference type="NCBI Taxonomy" id="2013768"/>
    <lineage>
        <taxon>Bacteria</taxon>
        <taxon>Candidatus Falkowiibacteriota</taxon>
    </lineage>
</organism>
<keyword evidence="4 6" id="KW-1133">Transmembrane helix</keyword>
<reference evidence="7 8" key="1">
    <citation type="journal article" date="2017" name="ISME J.">
        <title>Potential for microbial H2 and metal transformations associated with novel bacteria and archaea in deep terrestrial subsurface sediments.</title>
        <authorList>
            <person name="Hernsdorf A.W."/>
            <person name="Amano Y."/>
            <person name="Miyakawa K."/>
            <person name="Ise K."/>
            <person name="Suzuki Y."/>
            <person name="Anantharaman K."/>
            <person name="Probst A."/>
            <person name="Burstein D."/>
            <person name="Thomas B.C."/>
            <person name="Banfield J.F."/>
        </authorList>
    </citation>
    <scope>NUCLEOTIDE SEQUENCE [LARGE SCALE GENOMIC DNA]</scope>
    <source>
        <strain evidence="7">HGW-Falkowbacteria-1</strain>
    </source>
</reference>
<name>A0A2N2EAF7_9BACT</name>
<proteinExistence type="predicted"/>
<evidence type="ECO:0000256" key="1">
    <source>
        <dbReference type="ARBA" id="ARBA00004167"/>
    </source>
</evidence>
<dbReference type="PRINTS" id="PR00813">
    <property type="entry name" value="BCTERIALGSPG"/>
</dbReference>
<gene>
    <name evidence="7" type="ORF">CVU82_00650</name>
</gene>
<dbReference type="NCBIfam" id="TIGR02532">
    <property type="entry name" value="IV_pilin_GFxxxE"/>
    <property type="match status" value="1"/>
</dbReference>
<sequence length="154" mass="16055">MTKQKKGFTLIELLVVIAIIGILATLAVVALQQARKNARDAKRIADVRQMQTALELYFNDNQFYPPTDEIAAGGEIATNGVTYMNIVPTAPTPADGTCDAGTNAYTYTGTGTAVGDAWGSYTVDFCLGGQTGGLAAGEKCATPGGIIDDACENL</sequence>
<dbReference type="PANTHER" id="PTHR30093:SF44">
    <property type="entry name" value="TYPE II SECRETION SYSTEM CORE PROTEIN G"/>
    <property type="match status" value="1"/>
</dbReference>
<dbReference type="GO" id="GO:0016020">
    <property type="term" value="C:membrane"/>
    <property type="evidence" value="ECO:0007669"/>
    <property type="project" value="UniProtKB-SubCell"/>
</dbReference>
<comment type="subcellular location">
    <subcellularLocation>
        <location evidence="1">Membrane</location>
        <topology evidence="1">Single-pass membrane protein</topology>
    </subcellularLocation>
</comment>
<evidence type="ECO:0000256" key="3">
    <source>
        <dbReference type="ARBA" id="ARBA00022692"/>
    </source>
</evidence>
<dbReference type="PROSITE" id="PS00409">
    <property type="entry name" value="PROKAR_NTER_METHYL"/>
    <property type="match status" value="1"/>
</dbReference>
<protein>
    <recommendedName>
        <fullName evidence="9">Type II secretion system protein GspG C-terminal domain-containing protein</fullName>
    </recommendedName>
</protein>
<dbReference type="InterPro" id="IPR000983">
    <property type="entry name" value="Bac_GSPG_pilin"/>
</dbReference>
<dbReference type="SUPFAM" id="SSF54523">
    <property type="entry name" value="Pili subunits"/>
    <property type="match status" value="1"/>
</dbReference>
<dbReference type="EMBL" id="PHAI01000001">
    <property type="protein sequence ID" value="PKM91705.1"/>
    <property type="molecule type" value="Genomic_DNA"/>
</dbReference>
<evidence type="ECO:0008006" key="9">
    <source>
        <dbReference type="Google" id="ProtNLM"/>
    </source>
</evidence>
<dbReference type="InterPro" id="IPR045584">
    <property type="entry name" value="Pilin-like"/>
</dbReference>
<dbReference type="AlphaFoldDB" id="A0A2N2EAF7"/>
<comment type="caution">
    <text evidence="7">The sequence shown here is derived from an EMBL/GenBank/DDBJ whole genome shotgun (WGS) entry which is preliminary data.</text>
</comment>
<dbReference type="PANTHER" id="PTHR30093">
    <property type="entry name" value="GENERAL SECRETION PATHWAY PROTEIN G"/>
    <property type="match status" value="1"/>
</dbReference>
<evidence type="ECO:0000256" key="5">
    <source>
        <dbReference type="ARBA" id="ARBA00023136"/>
    </source>
</evidence>
<dbReference type="GO" id="GO:0015628">
    <property type="term" value="P:protein secretion by the type II secretion system"/>
    <property type="evidence" value="ECO:0007669"/>
    <property type="project" value="InterPro"/>
</dbReference>
<dbReference type="InterPro" id="IPR012902">
    <property type="entry name" value="N_methyl_site"/>
</dbReference>
<dbReference type="GO" id="GO:0015627">
    <property type="term" value="C:type II protein secretion system complex"/>
    <property type="evidence" value="ECO:0007669"/>
    <property type="project" value="InterPro"/>
</dbReference>